<gene>
    <name evidence="2" type="primary">LOC104600630</name>
</gene>
<dbReference type="KEGG" id="nnu:104600630"/>
<dbReference type="PANTHER" id="PTHR34197">
    <property type="entry name" value="OS04G0591300 PROTEIN"/>
    <property type="match status" value="1"/>
</dbReference>
<dbReference type="Proteomes" id="UP000189703">
    <property type="component" value="Unplaced"/>
</dbReference>
<evidence type="ECO:0000313" key="2">
    <source>
        <dbReference type="RefSeq" id="XP_010261998.1"/>
    </source>
</evidence>
<dbReference type="OrthoDB" id="1931940at2759"/>
<dbReference type="OMA" id="NCGKSAC"/>
<dbReference type="RefSeq" id="XP_010261998.1">
    <property type="nucleotide sequence ID" value="XM_010263696.2"/>
</dbReference>
<dbReference type="AlphaFoldDB" id="A0A1U8A9X6"/>
<protein>
    <submittedName>
        <fullName evidence="2">Uncharacterized protein LOC104600630</fullName>
    </submittedName>
</protein>
<keyword evidence="1" id="KW-1185">Reference proteome</keyword>
<organism evidence="1 2">
    <name type="scientific">Nelumbo nucifera</name>
    <name type="common">Sacred lotus</name>
    <dbReference type="NCBI Taxonomy" id="4432"/>
    <lineage>
        <taxon>Eukaryota</taxon>
        <taxon>Viridiplantae</taxon>
        <taxon>Streptophyta</taxon>
        <taxon>Embryophyta</taxon>
        <taxon>Tracheophyta</taxon>
        <taxon>Spermatophyta</taxon>
        <taxon>Magnoliopsida</taxon>
        <taxon>Proteales</taxon>
        <taxon>Nelumbonaceae</taxon>
        <taxon>Nelumbo</taxon>
    </lineage>
</organism>
<dbReference type="PANTHER" id="PTHR34197:SF3">
    <property type="entry name" value="DUF740 FAMILY PROTEIN"/>
    <property type="match status" value="1"/>
</dbReference>
<evidence type="ECO:0000313" key="1">
    <source>
        <dbReference type="Proteomes" id="UP000189703"/>
    </source>
</evidence>
<proteinExistence type="predicted"/>
<reference evidence="2" key="1">
    <citation type="submission" date="2025-08" db="UniProtKB">
        <authorList>
            <consortium name="RefSeq"/>
        </authorList>
    </citation>
    <scope>IDENTIFICATION</scope>
</reference>
<dbReference type="eggNOG" id="ENOG502QVN6">
    <property type="taxonomic scope" value="Eukaryota"/>
</dbReference>
<sequence>MKGRGRAAETSSGTWLPDYYSSSDAPCRKHPSSSSVGICAYCLKDRLVKLVCSDCGEQRLSSCSCSEVSSYPNSYSVEVGSVGRISFLIENEKAEFPRSYSKPSSDDKSEASVLLNRSRSINCVDVKRNGFWRFGRCFRKKREKGYWSSRRNIRGFDEKGEMWVFDYKMGVSRSETVSGLRAGFDECVDGASLSSTVSGRGVSDVSESKAVLVSESRSGVKDVKSIKDSFNGDVKKGSSLVLSEADFDGLDDSGFIDLNLGCSSESRLKFSDLNMSDGNLQSESGFSDLRGCEFLKHGISSFRGEETSSNGSSCRITVNDKGTENGKKRLKAWRWIFRH</sequence>
<name>A0A1U8A9X6_NELNU</name>
<accession>A0A1U8A9X6</accession>
<dbReference type="GeneID" id="104600630"/>
<dbReference type="FunCoup" id="A0A1U8A9X6">
    <property type="interactions" value="42"/>
</dbReference>